<sequence>MSALKAIQAVRSGRIDATRVRAVVRKEITDYRRNRFVLGTMTVLPIVFLVNPIINIFAAPTDVDHTALQARVGSTMLFLLLVPVILPATIAATSIVTEREQGTLEPVLTTPVRSEELLIGKALAALIPAVSIAYAMLGIFLLMVKLFAHQQIADAVLEGPRILAQVLFVPLLAGWAIWAGLAVSVRANDVRVAQQLGTLASLPPLAITALMAFDVITPTFQVALLFAVGLLVLDIGAYRLIAPMFDRERLITARRAK</sequence>
<keyword evidence="3" id="KW-1185">Reference proteome</keyword>
<keyword evidence="1" id="KW-0812">Transmembrane</keyword>
<feature type="transmembrane region" description="Helical" evidence="1">
    <location>
        <begin position="222"/>
        <end position="241"/>
    </location>
</feature>
<dbReference type="HOGENOM" id="CLU_1080496_0_0_11"/>
<feature type="transmembrane region" description="Helical" evidence="1">
    <location>
        <begin position="196"/>
        <end position="216"/>
    </location>
</feature>
<accession>C7QJX8</accession>
<dbReference type="STRING" id="479433.Caci_4352"/>
<evidence type="ECO:0000256" key="1">
    <source>
        <dbReference type="SAM" id="Phobius"/>
    </source>
</evidence>
<evidence type="ECO:0000313" key="3">
    <source>
        <dbReference type="Proteomes" id="UP000000851"/>
    </source>
</evidence>
<keyword evidence="1" id="KW-0472">Membrane</keyword>
<gene>
    <name evidence="2" type="ordered locus">Caci_4352</name>
</gene>
<evidence type="ECO:0000313" key="2">
    <source>
        <dbReference type="EMBL" id="ACU73216.1"/>
    </source>
</evidence>
<dbReference type="EMBL" id="CP001700">
    <property type="protein sequence ID" value="ACU73216.1"/>
    <property type="molecule type" value="Genomic_DNA"/>
</dbReference>
<dbReference type="AlphaFoldDB" id="C7QJX8"/>
<feature type="transmembrane region" description="Helical" evidence="1">
    <location>
        <begin position="162"/>
        <end position="184"/>
    </location>
</feature>
<dbReference type="PANTHER" id="PTHR43471:SF1">
    <property type="entry name" value="ABC TRANSPORTER PERMEASE PROTEIN NOSY-RELATED"/>
    <property type="match status" value="1"/>
</dbReference>
<dbReference type="RefSeq" id="WP_015792945.1">
    <property type="nucleotide sequence ID" value="NC_013131.1"/>
</dbReference>
<feature type="transmembrane region" description="Helical" evidence="1">
    <location>
        <begin position="77"/>
        <end position="97"/>
    </location>
</feature>
<dbReference type="InParanoid" id="C7QJX8"/>
<organism evidence="2 3">
    <name type="scientific">Catenulispora acidiphila (strain DSM 44928 / JCM 14897 / NBRC 102108 / NRRL B-24433 / ID139908)</name>
    <dbReference type="NCBI Taxonomy" id="479433"/>
    <lineage>
        <taxon>Bacteria</taxon>
        <taxon>Bacillati</taxon>
        <taxon>Actinomycetota</taxon>
        <taxon>Actinomycetes</taxon>
        <taxon>Catenulisporales</taxon>
        <taxon>Catenulisporaceae</taxon>
        <taxon>Catenulispora</taxon>
    </lineage>
</organism>
<protein>
    <submittedName>
        <fullName evidence="2">ABC-2 type transporter</fullName>
    </submittedName>
</protein>
<dbReference type="PANTHER" id="PTHR43471">
    <property type="entry name" value="ABC TRANSPORTER PERMEASE"/>
    <property type="match status" value="1"/>
</dbReference>
<proteinExistence type="predicted"/>
<dbReference type="eggNOG" id="COG1668">
    <property type="taxonomic scope" value="Bacteria"/>
</dbReference>
<dbReference type="Pfam" id="PF12679">
    <property type="entry name" value="ABC2_membrane_2"/>
    <property type="match status" value="1"/>
</dbReference>
<name>C7QJX8_CATAD</name>
<feature type="transmembrane region" description="Helical" evidence="1">
    <location>
        <begin position="36"/>
        <end position="57"/>
    </location>
</feature>
<dbReference type="Proteomes" id="UP000000851">
    <property type="component" value="Chromosome"/>
</dbReference>
<reference evidence="2 3" key="1">
    <citation type="journal article" date="2009" name="Stand. Genomic Sci.">
        <title>Complete genome sequence of Catenulispora acidiphila type strain (ID 139908).</title>
        <authorList>
            <person name="Copeland A."/>
            <person name="Lapidus A."/>
            <person name="Glavina Del Rio T."/>
            <person name="Nolan M."/>
            <person name="Lucas S."/>
            <person name="Chen F."/>
            <person name="Tice H."/>
            <person name="Cheng J.F."/>
            <person name="Bruce D."/>
            <person name="Goodwin L."/>
            <person name="Pitluck S."/>
            <person name="Mikhailova N."/>
            <person name="Pati A."/>
            <person name="Ivanova N."/>
            <person name="Mavromatis K."/>
            <person name="Chen A."/>
            <person name="Palaniappan K."/>
            <person name="Chain P."/>
            <person name="Land M."/>
            <person name="Hauser L."/>
            <person name="Chang Y.J."/>
            <person name="Jeffries C.D."/>
            <person name="Chertkov O."/>
            <person name="Brettin T."/>
            <person name="Detter J.C."/>
            <person name="Han C."/>
            <person name="Ali Z."/>
            <person name="Tindall B.J."/>
            <person name="Goker M."/>
            <person name="Bristow J."/>
            <person name="Eisen J.A."/>
            <person name="Markowitz V."/>
            <person name="Hugenholtz P."/>
            <person name="Kyrpides N.C."/>
            <person name="Klenk H.P."/>
        </authorList>
    </citation>
    <scope>NUCLEOTIDE SEQUENCE [LARGE SCALE GENOMIC DNA]</scope>
    <source>
        <strain evidence="3">DSM 44928 / JCM 14897 / NBRC 102108 / NRRL B-24433 / ID139908</strain>
    </source>
</reference>
<keyword evidence="1" id="KW-1133">Transmembrane helix</keyword>
<dbReference type="KEGG" id="cai:Caci_4352"/>
<dbReference type="OrthoDB" id="157137at2"/>
<feature type="transmembrane region" description="Helical" evidence="1">
    <location>
        <begin position="118"/>
        <end position="142"/>
    </location>
</feature>